<dbReference type="PANTHER" id="PTHR43431:SF7">
    <property type="entry name" value="OXIDOREDUCTASE, SHORT CHAIN DEHYDROGENASE_REDUCTASE FAMILY (AFU_ORTHOLOGUE AFUA_5G14000)"/>
    <property type="match status" value="1"/>
</dbReference>
<dbReference type="Gene3D" id="3.40.50.720">
    <property type="entry name" value="NAD(P)-binding Rossmann-like Domain"/>
    <property type="match status" value="1"/>
</dbReference>
<accession>E0XXK3</accession>
<dbReference type="InterPro" id="IPR002347">
    <property type="entry name" value="SDR_fam"/>
</dbReference>
<dbReference type="PANTHER" id="PTHR43431">
    <property type="entry name" value="OXIDOREDUCTASE, SHORT CHAIN DEHYDROGENASE/REDUCTASE FAMILY (AFU_ORTHOLOGUE AFUA_5G14000)"/>
    <property type="match status" value="1"/>
</dbReference>
<dbReference type="EMBL" id="GU474911">
    <property type="protein sequence ID" value="ADI19144.1"/>
    <property type="molecule type" value="Genomic_DNA"/>
</dbReference>
<dbReference type="PRINTS" id="PR00081">
    <property type="entry name" value="GDHRDH"/>
</dbReference>
<dbReference type="SUPFAM" id="SSF51735">
    <property type="entry name" value="NAD(P)-binding Rossmann-fold domains"/>
    <property type="match status" value="1"/>
</dbReference>
<dbReference type="AlphaFoldDB" id="E0XXK3"/>
<organism evidence="1">
    <name type="scientific">uncultured alpha proteobacterium HF0070_34E11</name>
    <dbReference type="NCBI Taxonomy" id="710807"/>
    <lineage>
        <taxon>Bacteria</taxon>
        <taxon>Pseudomonadati</taxon>
        <taxon>Pseudomonadota</taxon>
        <taxon>Alphaproteobacteria</taxon>
        <taxon>environmental samples</taxon>
    </lineage>
</organism>
<reference evidence="1" key="1">
    <citation type="journal article" date="2011" name="Environ. Microbiol.">
        <title>Time-series analyses of Monterey Bay coastal microbial picoplankton using a 'genome proxy' microarray.</title>
        <authorList>
            <person name="Rich V.I."/>
            <person name="Pham V.D."/>
            <person name="Eppley J."/>
            <person name="Shi Y."/>
            <person name="DeLong E.F."/>
        </authorList>
    </citation>
    <scope>NUCLEOTIDE SEQUENCE</scope>
</reference>
<sequence>MSVEKAIIIGAGHGLSASLARLLSKSGFDLVLASRNVEKNYKLAKETNAILEECDVTSIQQVENFFKKSDDILGIPDLVIFNPSARLRGAVEELDMHAAKKAIEVSTIGALSVAKEAATRMLPRGSGSIFFTGASASVKGFANSSVFAVGKFGLRGLAQSLARELHPKNIHIGHFIIDGQISPPFDTNNELDSKLISDEIANAYLQMHRQHRSAWSWEIELRPWIERF</sequence>
<dbReference type="InterPro" id="IPR036291">
    <property type="entry name" value="NAD(P)-bd_dom_sf"/>
</dbReference>
<evidence type="ECO:0000313" key="1">
    <source>
        <dbReference type="EMBL" id="ADI19144.1"/>
    </source>
</evidence>
<name>E0XXK3_9PROT</name>
<protein>
    <submittedName>
        <fullName evidence="1">Dehydrogenases with different specificities (Related to short-chain alcohol dehydrogenases)</fullName>
    </submittedName>
</protein>
<proteinExistence type="predicted"/>
<dbReference type="Pfam" id="PF00106">
    <property type="entry name" value="adh_short"/>
    <property type="match status" value="1"/>
</dbReference>